<dbReference type="SMART" id="SM00382">
    <property type="entry name" value="AAA"/>
    <property type="match status" value="1"/>
</dbReference>
<organism evidence="7">
    <name type="scientific">bioreactor metagenome</name>
    <dbReference type="NCBI Taxonomy" id="1076179"/>
    <lineage>
        <taxon>unclassified sequences</taxon>
        <taxon>metagenomes</taxon>
        <taxon>ecological metagenomes</taxon>
    </lineage>
</organism>
<dbReference type="AlphaFoldDB" id="A0A645AGY8"/>
<dbReference type="Pfam" id="PF00005">
    <property type="entry name" value="ABC_tran"/>
    <property type="match status" value="1"/>
</dbReference>
<dbReference type="PROSITE" id="PS50893">
    <property type="entry name" value="ABC_TRANSPORTER_2"/>
    <property type="match status" value="1"/>
</dbReference>
<evidence type="ECO:0000256" key="3">
    <source>
        <dbReference type="ARBA" id="ARBA00022741"/>
    </source>
</evidence>
<feature type="compositionally biased region" description="Basic and acidic residues" evidence="5">
    <location>
        <begin position="351"/>
        <end position="372"/>
    </location>
</feature>
<keyword evidence="3" id="KW-0547">Nucleotide-binding</keyword>
<gene>
    <name evidence="7" type="primary">btuD_215</name>
    <name evidence="7" type="ORF">SDC9_99208</name>
</gene>
<dbReference type="EMBL" id="VSSQ01013868">
    <property type="protein sequence ID" value="MPM52449.1"/>
    <property type="molecule type" value="Genomic_DNA"/>
</dbReference>
<evidence type="ECO:0000259" key="6">
    <source>
        <dbReference type="PROSITE" id="PS50893"/>
    </source>
</evidence>
<dbReference type="PANTHER" id="PTHR43335:SF4">
    <property type="entry name" value="ABC TRANSPORTER, ATP-BINDING PROTEIN"/>
    <property type="match status" value="1"/>
</dbReference>
<dbReference type="InterPro" id="IPR003439">
    <property type="entry name" value="ABC_transporter-like_ATP-bd"/>
</dbReference>
<keyword evidence="4 7" id="KW-0067">ATP-binding</keyword>
<dbReference type="InterPro" id="IPR027417">
    <property type="entry name" value="P-loop_NTPase"/>
</dbReference>
<comment type="similarity">
    <text evidence="1">Belongs to the ABC transporter superfamily.</text>
</comment>
<feature type="region of interest" description="Disordered" evidence="5">
    <location>
        <begin position="319"/>
        <end position="372"/>
    </location>
</feature>
<dbReference type="Gene3D" id="3.40.50.300">
    <property type="entry name" value="P-loop containing nucleotide triphosphate hydrolases"/>
    <property type="match status" value="1"/>
</dbReference>
<evidence type="ECO:0000313" key="7">
    <source>
        <dbReference type="EMBL" id="MPM52449.1"/>
    </source>
</evidence>
<dbReference type="InterPro" id="IPR003593">
    <property type="entry name" value="AAA+_ATPase"/>
</dbReference>
<feature type="domain" description="ABC transporter" evidence="6">
    <location>
        <begin position="2"/>
        <end position="231"/>
    </location>
</feature>
<evidence type="ECO:0000256" key="4">
    <source>
        <dbReference type="ARBA" id="ARBA00022840"/>
    </source>
</evidence>
<protein>
    <submittedName>
        <fullName evidence="7">Vitamin B12 import ATP-binding protein BtuD</fullName>
    </submittedName>
</protein>
<proteinExistence type="inferred from homology"/>
<comment type="caution">
    <text evidence="7">The sequence shown here is derived from an EMBL/GenBank/DDBJ whole genome shotgun (WGS) entry which is preliminary data.</text>
</comment>
<keyword evidence="2" id="KW-0813">Transport</keyword>
<reference evidence="7" key="1">
    <citation type="submission" date="2019-08" db="EMBL/GenBank/DDBJ databases">
        <authorList>
            <person name="Kucharzyk K."/>
            <person name="Murdoch R.W."/>
            <person name="Higgins S."/>
            <person name="Loffler F."/>
        </authorList>
    </citation>
    <scope>NUCLEOTIDE SEQUENCE</scope>
</reference>
<accession>A0A645AGY8</accession>
<dbReference type="SUPFAM" id="SSF52540">
    <property type="entry name" value="P-loop containing nucleoside triphosphate hydrolases"/>
    <property type="match status" value="1"/>
</dbReference>
<dbReference type="PANTHER" id="PTHR43335">
    <property type="entry name" value="ABC TRANSPORTER, ATP-BINDING PROTEIN"/>
    <property type="match status" value="1"/>
</dbReference>
<evidence type="ECO:0000256" key="2">
    <source>
        <dbReference type="ARBA" id="ARBA00022448"/>
    </source>
</evidence>
<sequence>MIEVKNLIKKYGDNTAVSDISFSIEHGKIYGFLGPNGAGKSTTMNIIAGCLAAASGTVSINGNDIYENPVEAKRSVGYLPEFPPLYPDMTPNEYLSFVAEAKGVPHDMIYANVLDAMEKTQITDVQDRLIKNLSKGYKQRVGIAQAMLNSPEVIILDEPTVGLDPIQIIEIRDLIRSLGKDHTVILSSHILSEISAICDYIMIISKGKLVASDTIENLTDVTNIMKIVIKGDKSSVMSILYSIDPSFDIAVSQLAEEGEYVYEYTIETASSVDIREQVYLKLRNTNSIILNMDTQKIGLEEIFLKLTKEDHSDVYSNATCIENNQSSENSDEEDEDKKENTDDSSASAINTDDKEAYKKMFEMPKEGDEENK</sequence>
<dbReference type="CDD" id="cd03230">
    <property type="entry name" value="ABC_DR_subfamily_A"/>
    <property type="match status" value="1"/>
</dbReference>
<name>A0A645AGY8_9ZZZZ</name>
<dbReference type="GO" id="GO:0016887">
    <property type="term" value="F:ATP hydrolysis activity"/>
    <property type="evidence" value="ECO:0007669"/>
    <property type="project" value="InterPro"/>
</dbReference>
<evidence type="ECO:0000256" key="1">
    <source>
        <dbReference type="ARBA" id="ARBA00005417"/>
    </source>
</evidence>
<evidence type="ECO:0000256" key="5">
    <source>
        <dbReference type="SAM" id="MobiDB-lite"/>
    </source>
</evidence>
<dbReference type="GO" id="GO:0005524">
    <property type="term" value="F:ATP binding"/>
    <property type="evidence" value="ECO:0007669"/>
    <property type="project" value="UniProtKB-KW"/>
</dbReference>